<evidence type="ECO:0000256" key="1">
    <source>
        <dbReference type="SAM" id="MobiDB-lite"/>
    </source>
</evidence>
<comment type="caution">
    <text evidence="2">The sequence shown here is derived from an EMBL/GenBank/DDBJ whole genome shotgun (WGS) entry which is preliminary data.</text>
</comment>
<accession>A0AAJ0LZ88</accession>
<protein>
    <submittedName>
        <fullName evidence="2">Uncharacterized protein</fullName>
    </submittedName>
</protein>
<evidence type="ECO:0000313" key="2">
    <source>
        <dbReference type="EMBL" id="KAK3303063.1"/>
    </source>
</evidence>
<reference evidence="2" key="2">
    <citation type="submission" date="2023-06" db="EMBL/GenBank/DDBJ databases">
        <authorList>
            <consortium name="Lawrence Berkeley National Laboratory"/>
            <person name="Mondo S.J."/>
            <person name="Hensen N."/>
            <person name="Bonometti L."/>
            <person name="Westerberg I."/>
            <person name="Brannstrom I.O."/>
            <person name="Guillou S."/>
            <person name="Cros-Aarteil S."/>
            <person name="Calhoun S."/>
            <person name="Haridas S."/>
            <person name="Kuo A."/>
            <person name="Pangilinan J."/>
            <person name="Riley R."/>
            <person name="Labutti K."/>
            <person name="Andreopoulos B."/>
            <person name="Lipzen A."/>
            <person name="Chen C."/>
            <person name="Yanf M."/>
            <person name="Daum C."/>
            <person name="Ng V."/>
            <person name="Clum A."/>
            <person name="Steindorff A."/>
            <person name="Ohm R."/>
            <person name="Martin F."/>
            <person name="Silar P."/>
            <person name="Natvig D."/>
            <person name="Lalanne C."/>
            <person name="Gautier V."/>
            <person name="Ament-Velasquez S.L."/>
            <person name="Kruys A."/>
            <person name="Hutchinson M.I."/>
            <person name="Powell A.J."/>
            <person name="Barry K."/>
            <person name="Miller A.N."/>
            <person name="Grigoriev I.V."/>
            <person name="Debuchy R."/>
            <person name="Gladieux P."/>
            <person name="Thoren M.H."/>
            <person name="Johannesson H."/>
        </authorList>
    </citation>
    <scope>NUCLEOTIDE SEQUENCE</scope>
    <source>
        <strain evidence="2">CBS 333.67</strain>
    </source>
</reference>
<reference evidence="2" key="1">
    <citation type="journal article" date="2023" name="Mol. Phylogenet. Evol.">
        <title>Genome-scale phylogeny and comparative genomics of the fungal order Sordariales.</title>
        <authorList>
            <person name="Hensen N."/>
            <person name="Bonometti L."/>
            <person name="Westerberg I."/>
            <person name="Brannstrom I.O."/>
            <person name="Guillou S."/>
            <person name="Cros-Aarteil S."/>
            <person name="Calhoun S."/>
            <person name="Haridas S."/>
            <person name="Kuo A."/>
            <person name="Mondo S."/>
            <person name="Pangilinan J."/>
            <person name="Riley R."/>
            <person name="LaButti K."/>
            <person name="Andreopoulos B."/>
            <person name="Lipzen A."/>
            <person name="Chen C."/>
            <person name="Yan M."/>
            <person name="Daum C."/>
            <person name="Ng V."/>
            <person name="Clum A."/>
            <person name="Steindorff A."/>
            <person name="Ohm R.A."/>
            <person name="Martin F."/>
            <person name="Silar P."/>
            <person name="Natvig D.O."/>
            <person name="Lalanne C."/>
            <person name="Gautier V."/>
            <person name="Ament-Velasquez S.L."/>
            <person name="Kruys A."/>
            <person name="Hutchinson M.I."/>
            <person name="Powell A.J."/>
            <person name="Barry K."/>
            <person name="Miller A.N."/>
            <person name="Grigoriev I.V."/>
            <person name="Debuchy R."/>
            <person name="Gladieux P."/>
            <person name="Hiltunen Thoren M."/>
            <person name="Johannesson H."/>
        </authorList>
    </citation>
    <scope>NUCLEOTIDE SEQUENCE</scope>
    <source>
        <strain evidence="2">CBS 333.67</strain>
    </source>
</reference>
<feature type="region of interest" description="Disordered" evidence="1">
    <location>
        <begin position="421"/>
        <end position="440"/>
    </location>
</feature>
<feature type="compositionally biased region" description="Low complexity" evidence="1">
    <location>
        <begin position="537"/>
        <end position="553"/>
    </location>
</feature>
<name>A0AAJ0LZ88_9PEZI</name>
<dbReference type="Proteomes" id="UP001273166">
    <property type="component" value="Unassembled WGS sequence"/>
</dbReference>
<dbReference type="EMBL" id="JAUDZG010000006">
    <property type="protein sequence ID" value="KAK3303063.1"/>
    <property type="molecule type" value="Genomic_DNA"/>
</dbReference>
<keyword evidence="3" id="KW-1185">Reference proteome</keyword>
<proteinExistence type="predicted"/>
<sequence>MRYDDWDIILFPAGRDSKIPFKEFKVACHVVPDLELAHIHGAGALPVMTCFVPSLAAGNPFQISLHCWRQPDISQFTRAYSRHSNLVRFEARILVDGRLVASTILDRDVNGPHLITNTFEFTKTGELERLKFPRFRQELLVQNHWNPGDDIGRIKIIISEGFPRDSLSAPIERVKNVVAFSFQHAPLEILESSGIAWPNPSMWRSAAFAPVMPVPTYHAEDGVSSHTHSPGRRPSLLRNTPGLGFPPPGLISGIPQAQAGAGFLGTQDLQMPHLGRSNIGSGNNTPSCSDPFGDSGYFEWVNSMTSGQLGDSWDGKTLWPANARNSSKQSSDTVMPDYVPREGSDPMAMHISGPSLEDDRGSLKVPTNTPTGGAALSKQNTQFQMPRQGASLLPDFASCLTQSLLNQPFVLPAQHHAFPLPPAEPKSLKDIHDSTPGHADVSAMQSATDISNSESCKASQQMFGLEDLDSTTPIPASSELSGKEDYSSPALENLFQTSSRNPSGGGDFGSVITNFPGSSSATPSLPTPSMAGHAELSSAGPKTGTAAATSAGGNSNGGGSTVARRTRNFTPASIRAIDDEDEPRRGSPLVRIAGYSGADIRSNVGQ</sequence>
<feature type="region of interest" description="Disordered" evidence="1">
    <location>
        <begin position="221"/>
        <end position="242"/>
    </location>
</feature>
<feature type="region of interest" description="Disordered" evidence="1">
    <location>
        <begin position="495"/>
        <end position="590"/>
    </location>
</feature>
<feature type="region of interest" description="Disordered" evidence="1">
    <location>
        <begin position="468"/>
        <end position="487"/>
    </location>
</feature>
<feature type="compositionally biased region" description="Basic and acidic residues" evidence="1">
    <location>
        <begin position="426"/>
        <end position="435"/>
    </location>
</feature>
<dbReference type="RefSeq" id="XP_062718843.1">
    <property type="nucleotide sequence ID" value="XM_062863355.1"/>
</dbReference>
<gene>
    <name evidence="2" type="ORF">B0T15DRAFT_262446</name>
</gene>
<organism evidence="2 3">
    <name type="scientific">Chaetomium strumarium</name>
    <dbReference type="NCBI Taxonomy" id="1170767"/>
    <lineage>
        <taxon>Eukaryota</taxon>
        <taxon>Fungi</taxon>
        <taxon>Dikarya</taxon>
        <taxon>Ascomycota</taxon>
        <taxon>Pezizomycotina</taxon>
        <taxon>Sordariomycetes</taxon>
        <taxon>Sordariomycetidae</taxon>
        <taxon>Sordariales</taxon>
        <taxon>Chaetomiaceae</taxon>
        <taxon>Chaetomium</taxon>
    </lineage>
</organism>
<dbReference type="AlphaFoldDB" id="A0AAJ0LZ88"/>
<evidence type="ECO:0000313" key="3">
    <source>
        <dbReference type="Proteomes" id="UP001273166"/>
    </source>
</evidence>
<feature type="compositionally biased region" description="Low complexity" evidence="1">
    <location>
        <begin position="516"/>
        <end position="529"/>
    </location>
</feature>
<dbReference type="GeneID" id="87882184"/>
<feature type="compositionally biased region" description="Polar residues" evidence="1">
    <location>
        <begin position="470"/>
        <end position="480"/>
    </location>
</feature>